<reference evidence="1" key="1">
    <citation type="journal article" date="2019" name="Environ. Microbiol.">
        <title>Fungal ecological strategies reflected in gene transcription - a case study of two litter decomposers.</title>
        <authorList>
            <person name="Barbi F."/>
            <person name="Kohler A."/>
            <person name="Barry K."/>
            <person name="Baskaran P."/>
            <person name="Daum C."/>
            <person name="Fauchery L."/>
            <person name="Ihrmark K."/>
            <person name="Kuo A."/>
            <person name="LaButti K."/>
            <person name="Lipzen A."/>
            <person name="Morin E."/>
            <person name="Grigoriev I.V."/>
            <person name="Henrissat B."/>
            <person name="Lindahl B."/>
            <person name="Martin F."/>
        </authorList>
    </citation>
    <scope>NUCLEOTIDE SEQUENCE</scope>
    <source>
        <strain evidence="1">JB14</strain>
    </source>
</reference>
<keyword evidence="2" id="KW-1185">Reference proteome</keyword>
<sequence length="177" mass="19757">MSSFQSGRDCFRSIPDSAVDTGETRLPTTAVATMKQRVILFIDKIRGTDTKDLLRQKALSILDGAEDNLHDAFLLLQGCQSQLPPGHRQELATLLNDHERLTSSLSNSRRLIAECESPTNLLRVQSGVRIHAKWVVQYSRRVRIFSDGAIRDGIRDGLQKELLKKKPGRSPAQPALL</sequence>
<accession>A0A6A4H8L3</accession>
<gene>
    <name evidence="1" type="ORF">BT96DRAFT_183138</name>
</gene>
<name>A0A6A4H8L3_9AGAR</name>
<dbReference type="AlphaFoldDB" id="A0A6A4H8L3"/>
<evidence type="ECO:0000313" key="1">
    <source>
        <dbReference type="EMBL" id="KAE9394562.1"/>
    </source>
</evidence>
<dbReference type="EMBL" id="ML769547">
    <property type="protein sequence ID" value="KAE9394562.1"/>
    <property type="molecule type" value="Genomic_DNA"/>
</dbReference>
<evidence type="ECO:0000313" key="2">
    <source>
        <dbReference type="Proteomes" id="UP000799118"/>
    </source>
</evidence>
<organism evidence="1 2">
    <name type="scientific">Gymnopus androsaceus JB14</name>
    <dbReference type="NCBI Taxonomy" id="1447944"/>
    <lineage>
        <taxon>Eukaryota</taxon>
        <taxon>Fungi</taxon>
        <taxon>Dikarya</taxon>
        <taxon>Basidiomycota</taxon>
        <taxon>Agaricomycotina</taxon>
        <taxon>Agaricomycetes</taxon>
        <taxon>Agaricomycetidae</taxon>
        <taxon>Agaricales</taxon>
        <taxon>Marasmiineae</taxon>
        <taxon>Omphalotaceae</taxon>
        <taxon>Gymnopus</taxon>
    </lineage>
</organism>
<dbReference type="Proteomes" id="UP000799118">
    <property type="component" value="Unassembled WGS sequence"/>
</dbReference>
<proteinExistence type="predicted"/>
<protein>
    <submittedName>
        <fullName evidence="1">Uncharacterized protein</fullName>
    </submittedName>
</protein>